<feature type="compositionally biased region" description="Polar residues" evidence="1">
    <location>
        <begin position="199"/>
        <end position="225"/>
    </location>
</feature>
<dbReference type="EMBL" id="LCFB01000035">
    <property type="protein sequence ID" value="KKS83628.1"/>
    <property type="molecule type" value="Genomic_DNA"/>
</dbReference>
<dbReference type="InterPro" id="IPR008972">
    <property type="entry name" value="Cupredoxin"/>
</dbReference>
<keyword evidence="2" id="KW-0812">Transmembrane</keyword>
<feature type="compositionally biased region" description="Pro residues" evidence="1">
    <location>
        <begin position="139"/>
        <end position="151"/>
    </location>
</feature>
<feature type="compositionally biased region" description="Low complexity" evidence="1">
    <location>
        <begin position="152"/>
        <end position="162"/>
    </location>
</feature>
<feature type="region of interest" description="Disordered" evidence="1">
    <location>
        <begin position="266"/>
        <end position="304"/>
    </location>
</feature>
<keyword evidence="2" id="KW-0472">Membrane</keyword>
<name>A0A0G1F9V4_9BACT</name>
<evidence type="ECO:0000313" key="4">
    <source>
        <dbReference type="Proteomes" id="UP000034543"/>
    </source>
</evidence>
<accession>A0A0G1F9V4</accession>
<proteinExistence type="predicted"/>
<dbReference type="AlphaFoldDB" id="A0A0G1F9V4"/>
<feature type="compositionally biased region" description="Low complexity" evidence="1">
    <location>
        <begin position="285"/>
        <end position="296"/>
    </location>
</feature>
<organism evidence="3 4">
    <name type="scientific">Candidatus Gottesmanbacteria bacterium GW2011_GWA1_43_11</name>
    <dbReference type="NCBI Taxonomy" id="1618436"/>
    <lineage>
        <taxon>Bacteria</taxon>
        <taxon>Candidatus Gottesmaniibacteriota</taxon>
    </lineage>
</organism>
<sequence>MNPRFRGLTYLVLAILVIGFVNTVYLVTTRLRSKGQTPTTYTVNYDGNNFAPKNLNINVGDTVIWYNASEDYLELASDPHPQHTDYPPLNLGIISPKESKQYTFSQSGTYGYHNHLKASANGTITVTQPVPSADIASPTPAPTPVATPTPSPVLATTQQPSPTASPPVGGFTTNPSPTLQPSSSPSPKSASPVLVLPTASPSFTPLTQTTSRSTPQPASPISQTARALPSRANTVGKLIGVVAAGLAGLTLLGTVLYMILKKRAAGHDEPPGTPPPIANPPVTPEPTTQETNEPTQSNPPLHLG</sequence>
<evidence type="ECO:0008006" key="5">
    <source>
        <dbReference type="Google" id="ProtNLM"/>
    </source>
</evidence>
<feature type="transmembrane region" description="Helical" evidence="2">
    <location>
        <begin position="7"/>
        <end position="27"/>
    </location>
</feature>
<dbReference type="Proteomes" id="UP000034543">
    <property type="component" value="Unassembled WGS sequence"/>
</dbReference>
<dbReference type="STRING" id="1618436.UV59_C0035G0010"/>
<evidence type="ECO:0000256" key="2">
    <source>
        <dbReference type="SAM" id="Phobius"/>
    </source>
</evidence>
<feature type="transmembrane region" description="Helical" evidence="2">
    <location>
        <begin position="238"/>
        <end position="260"/>
    </location>
</feature>
<gene>
    <name evidence="3" type="ORF">UV59_C0035G0010</name>
</gene>
<dbReference type="Gene3D" id="2.60.40.420">
    <property type="entry name" value="Cupredoxins - blue copper proteins"/>
    <property type="match status" value="1"/>
</dbReference>
<dbReference type="PATRIC" id="fig|1618436.3.peg.1359"/>
<protein>
    <recommendedName>
        <fullName evidence="5">EfeO-type cupredoxin-like domain-containing protein</fullName>
    </recommendedName>
</protein>
<evidence type="ECO:0000313" key="3">
    <source>
        <dbReference type="EMBL" id="KKS83628.1"/>
    </source>
</evidence>
<feature type="compositionally biased region" description="Pro residues" evidence="1">
    <location>
        <begin position="271"/>
        <end position="284"/>
    </location>
</feature>
<comment type="caution">
    <text evidence="3">The sequence shown here is derived from an EMBL/GenBank/DDBJ whole genome shotgun (WGS) entry which is preliminary data.</text>
</comment>
<evidence type="ECO:0000256" key="1">
    <source>
        <dbReference type="SAM" id="MobiDB-lite"/>
    </source>
</evidence>
<keyword evidence="2" id="KW-1133">Transmembrane helix</keyword>
<reference evidence="3 4" key="1">
    <citation type="journal article" date="2015" name="Nature">
        <title>rRNA introns, odd ribosomes, and small enigmatic genomes across a large radiation of phyla.</title>
        <authorList>
            <person name="Brown C.T."/>
            <person name="Hug L.A."/>
            <person name="Thomas B.C."/>
            <person name="Sharon I."/>
            <person name="Castelle C.J."/>
            <person name="Singh A."/>
            <person name="Wilkins M.J."/>
            <person name="Williams K.H."/>
            <person name="Banfield J.F."/>
        </authorList>
    </citation>
    <scope>NUCLEOTIDE SEQUENCE [LARGE SCALE GENOMIC DNA]</scope>
</reference>
<feature type="compositionally biased region" description="Low complexity" evidence="1">
    <location>
        <begin position="175"/>
        <end position="197"/>
    </location>
</feature>
<feature type="region of interest" description="Disordered" evidence="1">
    <location>
        <begin position="129"/>
        <end position="228"/>
    </location>
</feature>
<dbReference type="SUPFAM" id="SSF49503">
    <property type="entry name" value="Cupredoxins"/>
    <property type="match status" value="1"/>
</dbReference>